<protein>
    <recommendedName>
        <fullName evidence="4">Lipoprotein</fullName>
    </recommendedName>
</protein>
<dbReference type="EMBL" id="BAAANY010000023">
    <property type="protein sequence ID" value="GAA1701821.1"/>
    <property type="molecule type" value="Genomic_DNA"/>
</dbReference>
<feature type="signal peptide" evidence="1">
    <location>
        <begin position="1"/>
        <end position="32"/>
    </location>
</feature>
<proteinExistence type="predicted"/>
<evidence type="ECO:0000313" key="3">
    <source>
        <dbReference type="Proteomes" id="UP001500618"/>
    </source>
</evidence>
<comment type="caution">
    <text evidence="2">The sequence shown here is derived from an EMBL/GenBank/DDBJ whole genome shotgun (WGS) entry which is preliminary data.</text>
</comment>
<feature type="chain" id="PRO_5046103117" description="Lipoprotein" evidence="1">
    <location>
        <begin position="33"/>
        <end position="136"/>
    </location>
</feature>
<dbReference type="Proteomes" id="UP001500618">
    <property type="component" value="Unassembled WGS sequence"/>
</dbReference>
<accession>A0ABP4UAK1</accession>
<gene>
    <name evidence="2" type="ORF">GCM10009765_59260</name>
</gene>
<sequence>MTRRGKILAGLGVSLGALVVVACGAGSPSASPAPTAASTKATDSRTDKGWTILSLSLKDDGTGDFGGTARVRNDNGGTMSATFTLTVLKAGNPVASMQGASESVAAGQTVTVDWVSQDKYVGGAGFTTAFQCDSTF</sequence>
<keyword evidence="3" id="KW-1185">Reference proteome</keyword>
<dbReference type="PROSITE" id="PS51257">
    <property type="entry name" value="PROKAR_LIPOPROTEIN"/>
    <property type="match status" value="1"/>
</dbReference>
<name>A0ABP4UAK1_9ACTN</name>
<organism evidence="2 3">
    <name type="scientific">Fodinicola feengrottensis</name>
    <dbReference type="NCBI Taxonomy" id="435914"/>
    <lineage>
        <taxon>Bacteria</taxon>
        <taxon>Bacillati</taxon>
        <taxon>Actinomycetota</taxon>
        <taxon>Actinomycetes</taxon>
        <taxon>Mycobacteriales</taxon>
        <taxon>Fodinicola</taxon>
    </lineage>
</organism>
<keyword evidence="1" id="KW-0732">Signal</keyword>
<evidence type="ECO:0000313" key="2">
    <source>
        <dbReference type="EMBL" id="GAA1701821.1"/>
    </source>
</evidence>
<reference evidence="3" key="1">
    <citation type="journal article" date="2019" name="Int. J. Syst. Evol. Microbiol.">
        <title>The Global Catalogue of Microorganisms (GCM) 10K type strain sequencing project: providing services to taxonomists for standard genome sequencing and annotation.</title>
        <authorList>
            <consortium name="The Broad Institute Genomics Platform"/>
            <consortium name="The Broad Institute Genome Sequencing Center for Infectious Disease"/>
            <person name="Wu L."/>
            <person name="Ma J."/>
        </authorList>
    </citation>
    <scope>NUCLEOTIDE SEQUENCE [LARGE SCALE GENOMIC DNA]</scope>
    <source>
        <strain evidence="3">JCM 14718</strain>
    </source>
</reference>
<evidence type="ECO:0000256" key="1">
    <source>
        <dbReference type="SAM" id="SignalP"/>
    </source>
</evidence>
<evidence type="ECO:0008006" key="4">
    <source>
        <dbReference type="Google" id="ProtNLM"/>
    </source>
</evidence>